<dbReference type="RefSeq" id="WP_184280362.1">
    <property type="nucleotide sequence ID" value="NZ_JACHLJ010000009.1"/>
</dbReference>
<evidence type="ECO:0000313" key="1">
    <source>
        <dbReference type="EMBL" id="MBB5773226.1"/>
    </source>
</evidence>
<organism evidence="1 2">
    <name type="scientific">Brevundimonas vesicularis</name>
    <name type="common">Pseudomonas vesicularis</name>
    <dbReference type="NCBI Taxonomy" id="41276"/>
    <lineage>
        <taxon>Bacteria</taxon>
        <taxon>Pseudomonadati</taxon>
        <taxon>Pseudomonadota</taxon>
        <taxon>Alphaproteobacteria</taxon>
        <taxon>Caulobacterales</taxon>
        <taxon>Caulobacteraceae</taxon>
        <taxon>Brevundimonas</taxon>
    </lineage>
</organism>
<name>A0A7W9FXD1_BREVE</name>
<accession>A0A7W9FXD1</accession>
<protein>
    <submittedName>
        <fullName evidence="1">Uncharacterized protein</fullName>
    </submittedName>
</protein>
<proteinExistence type="predicted"/>
<dbReference type="EMBL" id="JACHLJ010000009">
    <property type="protein sequence ID" value="MBB5773226.1"/>
    <property type="molecule type" value="Genomic_DNA"/>
</dbReference>
<sequence>MARASWIKGKPLDAFTSGYRPHRTDPRAVQEWTASRLRRLTPEQVRQRLDDGMKKASGALAAFATMSPTAKVRRAKANAKAHRRWIWLIRAELDRLHPQPRGASGTRARREPRVGYLQTEAKAFQVARSEAAK</sequence>
<evidence type="ECO:0000313" key="2">
    <source>
        <dbReference type="Proteomes" id="UP000556201"/>
    </source>
</evidence>
<dbReference type="Proteomes" id="UP000556201">
    <property type="component" value="Unassembled WGS sequence"/>
</dbReference>
<gene>
    <name evidence="1" type="ORF">HNP47_003251</name>
</gene>
<dbReference type="AlphaFoldDB" id="A0A7W9FXD1"/>
<comment type="caution">
    <text evidence="1">The sequence shown here is derived from an EMBL/GenBank/DDBJ whole genome shotgun (WGS) entry which is preliminary data.</text>
</comment>
<reference evidence="1 2" key="1">
    <citation type="submission" date="2020-08" db="EMBL/GenBank/DDBJ databases">
        <title>Functional genomics of gut bacteria from endangered species of beetles.</title>
        <authorList>
            <person name="Carlos-Shanley C."/>
        </authorList>
    </citation>
    <scope>NUCLEOTIDE SEQUENCE [LARGE SCALE GENOMIC DNA]</scope>
    <source>
        <strain evidence="1 2">S00192</strain>
    </source>
</reference>